<feature type="transmembrane region" description="Helical" evidence="6">
    <location>
        <begin position="121"/>
        <end position="142"/>
    </location>
</feature>
<feature type="transmembrane region" description="Helical" evidence="6">
    <location>
        <begin position="263"/>
        <end position="281"/>
    </location>
</feature>
<feature type="transmembrane region" description="Helical" evidence="6">
    <location>
        <begin position="148"/>
        <end position="165"/>
    </location>
</feature>
<feature type="domain" description="EamA" evidence="7">
    <location>
        <begin position="2"/>
        <end position="134"/>
    </location>
</feature>
<proteinExistence type="inferred from homology"/>
<evidence type="ECO:0000313" key="9">
    <source>
        <dbReference type="Proteomes" id="UP000005561"/>
    </source>
</evidence>
<comment type="caution">
    <text evidence="8">The sequence shown here is derived from an EMBL/GenBank/DDBJ whole genome shotgun (WGS) entry which is preliminary data.</text>
</comment>
<feature type="transmembrane region" description="Helical" evidence="6">
    <location>
        <begin position="205"/>
        <end position="226"/>
    </location>
</feature>
<dbReference type="InterPro" id="IPR000620">
    <property type="entry name" value="EamA_dom"/>
</dbReference>
<feature type="transmembrane region" description="Helical" evidence="6">
    <location>
        <begin position="89"/>
        <end position="109"/>
    </location>
</feature>
<dbReference type="Proteomes" id="UP000005561">
    <property type="component" value="Unassembled WGS sequence"/>
</dbReference>
<evidence type="ECO:0000256" key="3">
    <source>
        <dbReference type="ARBA" id="ARBA00022692"/>
    </source>
</evidence>
<dbReference type="PANTHER" id="PTHR32322">
    <property type="entry name" value="INNER MEMBRANE TRANSPORTER"/>
    <property type="match status" value="1"/>
</dbReference>
<evidence type="ECO:0000313" key="8">
    <source>
        <dbReference type="EMBL" id="EET61863.1"/>
    </source>
</evidence>
<sequence length="286" mass="30578">MTGAVLWGFSGACGQYLFTNYQVDSSWLTAVRMLTAGILLTLFIFVKQKKCAVGIWRNKRDAMQVVVFAVCGLLFCQYAYLTAISYSNAGTATVLQYLGPVLIMILVCLRGRRLPTGREATAVVLAVLGTFLLATHGNLSTMVLTEKGLLWGLIAAVSLACYTLLPARIIPKWGSMVVTGYGMLIGGVVLACGIRIWQIPVHLDIRGWLAVGGVAIAGTLVAYTLYLQGVGDIGPVKASMLASIEPVSATLLAVFWLGSSFGAFDLAGFVCIMTTVFLLTCRRSGE</sequence>
<evidence type="ECO:0000256" key="2">
    <source>
        <dbReference type="ARBA" id="ARBA00007362"/>
    </source>
</evidence>
<dbReference type="SUPFAM" id="SSF103481">
    <property type="entry name" value="Multidrug resistance efflux transporter EmrE"/>
    <property type="match status" value="2"/>
</dbReference>
<comment type="similarity">
    <text evidence="2">Belongs to the EamA transporter family.</text>
</comment>
<feature type="transmembrane region" description="Helical" evidence="6">
    <location>
        <begin position="177"/>
        <end position="199"/>
    </location>
</feature>
<evidence type="ECO:0000256" key="6">
    <source>
        <dbReference type="SAM" id="Phobius"/>
    </source>
</evidence>
<dbReference type="InterPro" id="IPR050638">
    <property type="entry name" value="AA-Vitamin_Transporters"/>
</dbReference>
<name>C6LBR0_9FIRM</name>
<dbReference type="AlphaFoldDB" id="C6LBR0"/>
<reference evidence="8" key="1">
    <citation type="submission" date="2009-07" db="EMBL/GenBank/DDBJ databases">
        <authorList>
            <person name="Weinstock G."/>
            <person name="Sodergren E."/>
            <person name="Clifton S."/>
            <person name="Fulton L."/>
            <person name="Fulton B."/>
            <person name="Courtney L."/>
            <person name="Fronick C."/>
            <person name="Harrison M."/>
            <person name="Strong C."/>
            <person name="Farmer C."/>
            <person name="Delahaunty K."/>
            <person name="Markovic C."/>
            <person name="Hall O."/>
            <person name="Minx P."/>
            <person name="Tomlinson C."/>
            <person name="Mitreva M."/>
            <person name="Nelson J."/>
            <person name="Hou S."/>
            <person name="Wollam A."/>
            <person name="Pepin K.H."/>
            <person name="Johnson M."/>
            <person name="Bhonagiri V."/>
            <person name="Nash W.E."/>
            <person name="Warren W."/>
            <person name="Chinwalla A."/>
            <person name="Mardis E.R."/>
            <person name="Wilson R.K."/>
        </authorList>
    </citation>
    <scope>NUCLEOTIDE SEQUENCE [LARGE SCALE GENOMIC DNA]</scope>
    <source>
        <strain evidence="8">DSM 14469</strain>
    </source>
</reference>
<comment type="subcellular location">
    <subcellularLocation>
        <location evidence="1">Membrane</location>
        <topology evidence="1">Multi-pass membrane protein</topology>
    </subcellularLocation>
</comment>
<keyword evidence="9" id="KW-1185">Reference proteome</keyword>
<dbReference type="STRING" id="168384.SAMN05660368_00584"/>
<dbReference type="InterPro" id="IPR037185">
    <property type="entry name" value="EmrE-like"/>
</dbReference>
<feature type="transmembrane region" description="Helical" evidence="6">
    <location>
        <begin position="26"/>
        <end position="45"/>
    </location>
</feature>
<evidence type="ECO:0000256" key="1">
    <source>
        <dbReference type="ARBA" id="ARBA00004141"/>
    </source>
</evidence>
<dbReference type="PANTHER" id="PTHR32322:SF2">
    <property type="entry name" value="EAMA DOMAIN-CONTAINING PROTEIN"/>
    <property type="match status" value="1"/>
</dbReference>
<feature type="transmembrane region" description="Helical" evidence="6">
    <location>
        <begin position="65"/>
        <end position="83"/>
    </location>
</feature>
<dbReference type="eggNOG" id="COG0697">
    <property type="taxonomic scope" value="Bacteria"/>
</dbReference>
<dbReference type="EMBL" id="ACCL02000004">
    <property type="protein sequence ID" value="EET61863.1"/>
    <property type="molecule type" value="Genomic_DNA"/>
</dbReference>
<evidence type="ECO:0000256" key="4">
    <source>
        <dbReference type="ARBA" id="ARBA00022989"/>
    </source>
</evidence>
<protein>
    <submittedName>
        <fullName evidence="8">Membrane protein</fullName>
    </submittedName>
</protein>
<evidence type="ECO:0000256" key="5">
    <source>
        <dbReference type="ARBA" id="ARBA00023136"/>
    </source>
</evidence>
<evidence type="ECO:0000259" key="7">
    <source>
        <dbReference type="Pfam" id="PF00892"/>
    </source>
</evidence>
<keyword evidence="5 6" id="KW-0472">Membrane</keyword>
<accession>C6LBR0</accession>
<feature type="transmembrane region" description="Helical" evidence="6">
    <location>
        <begin position="238"/>
        <end position="257"/>
    </location>
</feature>
<gene>
    <name evidence="8" type="ORF">BRYFOR_06055</name>
</gene>
<keyword evidence="3 6" id="KW-0812">Transmembrane</keyword>
<feature type="domain" description="EamA" evidence="7">
    <location>
        <begin position="147"/>
        <end position="280"/>
    </location>
</feature>
<dbReference type="GO" id="GO:0016020">
    <property type="term" value="C:membrane"/>
    <property type="evidence" value="ECO:0007669"/>
    <property type="project" value="UniProtKB-SubCell"/>
</dbReference>
<dbReference type="Pfam" id="PF00892">
    <property type="entry name" value="EamA"/>
    <property type="match status" value="2"/>
</dbReference>
<organism evidence="8 9">
    <name type="scientific">Marvinbryantia formatexigens DSM 14469</name>
    <dbReference type="NCBI Taxonomy" id="478749"/>
    <lineage>
        <taxon>Bacteria</taxon>
        <taxon>Bacillati</taxon>
        <taxon>Bacillota</taxon>
        <taxon>Clostridia</taxon>
        <taxon>Lachnospirales</taxon>
        <taxon>Lachnospiraceae</taxon>
        <taxon>Marvinbryantia</taxon>
    </lineage>
</organism>
<keyword evidence="4 6" id="KW-1133">Transmembrane helix</keyword>